<dbReference type="AlphaFoldDB" id="A0A1I7GVH3"/>
<keyword evidence="2" id="KW-1185">Reference proteome</keyword>
<proteinExistence type="predicted"/>
<organism evidence="1 2">
    <name type="scientific">Pustulibacterium marinum</name>
    <dbReference type="NCBI Taxonomy" id="1224947"/>
    <lineage>
        <taxon>Bacteria</taxon>
        <taxon>Pseudomonadati</taxon>
        <taxon>Bacteroidota</taxon>
        <taxon>Flavobacteriia</taxon>
        <taxon>Flavobacteriales</taxon>
        <taxon>Flavobacteriaceae</taxon>
        <taxon>Pustulibacterium</taxon>
    </lineage>
</organism>
<gene>
    <name evidence="1" type="ORF">SAMN05216480_10615</name>
</gene>
<dbReference type="EMBL" id="FPBK01000006">
    <property type="protein sequence ID" value="SFU52409.1"/>
    <property type="molecule type" value="Genomic_DNA"/>
</dbReference>
<evidence type="ECO:0000313" key="2">
    <source>
        <dbReference type="Proteomes" id="UP000199138"/>
    </source>
</evidence>
<dbReference type="STRING" id="1224947.SAMN05216480_10615"/>
<evidence type="ECO:0000313" key="1">
    <source>
        <dbReference type="EMBL" id="SFU52409.1"/>
    </source>
</evidence>
<dbReference type="OrthoDB" id="982953at2"/>
<sequence length="148" mass="17133">MKAKLSTFLFLIILGSIFIITSFTLPTDDQFPHFDIHASFEITELQKKHHKNAQNDVPECLHWELEATTIKKILPTSRIIVGSEWHHLFDHYACGYELELLQNNVSYTCTVNGGAWFTIEENDALVFYGSFEDDINSYFISGPWKEEE</sequence>
<name>A0A1I7GVH3_9FLAO</name>
<accession>A0A1I7GVH3</accession>
<dbReference type="Proteomes" id="UP000199138">
    <property type="component" value="Unassembled WGS sequence"/>
</dbReference>
<dbReference type="RefSeq" id="WP_093024912.1">
    <property type="nucleotide sequence ID" value="NZ_FPBK01000006.1"/>
</dbReference>
<reference evidence="2" key="1">
    <citation type="submission" date="2016-10" db="EMBL/GenBank/DDBJ databases">
        <authorList>
            <person name="Varghese N."/>
            <person name="Submissions S."/>
        </authorList>
    </citation>
    <scope>NUCLEOTIDE SEQUENCE [LARGE SCALE GENOMIC DNA]</scope>
    <source>
        <strain evidence="2">CGMCC 1.12333</strain>
    </source>
</reference>
<protein>
    <submittedName>
        <fullName evidence="1">Uncharacterized protein</fullName>
    </submittedName>
</protein>